<dbReference type="InterPro" id="IPR035979">
    <property type="entry name" value="RBD_domain_sf"/>
</dbReference>
<dbReference type="PROSITE" id="PS50102">
    <property type="entry name" value="RRM"/>
    <property type="match status" value="1"/>
</dbReference>
<dbReference type="InterPro" id="IPR000504">
    <property type="entry name" value="RRM_dom"/>
</dbReference>
<dbReference type="GO" id="GO:0003723">
    <property type="term" value="F:RNA binding"/>
    <property type="evidence" value="ECO:0007669"/>
    <property type="project" value="UniProtKB-UniRule"/>
</dbReference>
<name>A0A834X0X4_9FABA</name>
<gene>
    <name evidence="3" type="ORF">G2W53_010995</name>
</gene>
<dbReference type="PANTHER" id="PTHR36309">
    <property type="entry name" value="RNA-BINDING (RRM/RBD/RNP MOTIFS) FAMILY PROTEIN"/>
    <property type="match status" value="1"/>
</dbReference>
<dbReference type="InterPro" id="IPR012677">
    <property type="entry name" value="Nucleotide-bd_a/b_plait_sf"/>
</dbReference>
<dbReference type="CDD" id="cd00590">
    <property type="entry name" value="RRM_SF"/>
    <property type="match status" value="1"/>
</dbReference>
<dbReference type="OrthoDB" id="1913496at2759"/>
<keyword evidence="4" id="KW-1185">Reference proteome</keyword>
<dbReference type="Proteomes" id="UP000634136">
    <property type="component" value="Unassembled WGS sequence"/>
</dbReference>
<evidence type="ECO:0000259" key="2">
    <source>
        <dbReference type="PROSITE" id="PS50102"/>
    </source>
</evidence>
<dbReference type="AlphaFoldDB" id="A0A834X0X4"/>
<dbReference type="Gene3D" id="3.30.70.330">
    <property type="match status" value="1"/>
</dbReference>
<accession>A0A834X0X4</accession>
<dbReference type="PANTHER" id="PTHR36309:SF1">
    <property type="entry name" value="RNA-BINDING (RRM_RBD_RNP MOTIFS) FAMILY PROTEIN"/>
    <property type="match status" value="1"/>
</dbReference>
<dbReference type="Pfam" id="PF00076">
    <property type="entry name" value="RRM_1"/>
    <property type="match status" value="1"/>
</dbReference>
<dbReference type="InterPro" id="IPR053316">
    <property type="entry name" value="Epigenetic_reg_gene_expr"/>
</dbReference>
<proteinExistence type="predicted"/>
<protein>
    <recommendedName>
        <fullName evidence="2">RRM domain-containing protein</fullName>
    </recommendedName>
</protein>
<reference evidence="3" key="1">
    <citation type="submission" date="2020-09" db="EMBL/GenBank/DDBJ databases">
        <title>Genome-Enabled Discovery of Anthraquinone Biosynthesis in Senna tora.</title>
        <authorList>
            <person name="Kang S.-H."/>
            <person name="Pandey R.P."/>
            <person name="Lee C.-M."/>
            <person name="Sim J.-S."/>
            <person name="Jeong J.-T."/>
            <person name="Choi B.-S."/>
            <person name="Jung M."/>
            <person name="Ginzburg D."/>
            <person name="Zhao K."/>
            <person name="Won S.Y."/>
            <person name="Oh T.-J."/>
            <person name="Yu Y."/>
            <person name="Kim N.-H."/>
            <person name="Lee O.R."/>
            <person name="Lee T.-H."/>
            <person name="Bashyal P."/>
            <person name="Kim T.-S."/>
            <person name="Lee W.-H."/>
            <person name="Kawkins C."/>
            <person name="Kim C.-K."/>
            <person name="Kim J.S."/>
            <person name="Ahn B.O."/>
            <person name="Rhee S.Y."/>
            <person name="Sohng J.K."/>
        </authorList>
    </citation>
    <scope>NUCLEOTIDE SEQUENCE</scope>
    <source>
        <tissue evidence="3">Leaf</tissue>
    </source>
</reference>
<feature type="domain" description="RRM" evidence="2">
    <location>
        <begin position="18"/>
        <end position="120"/>
    </location>
</feature>
<evidence type="ECO:0000256" key="1">
    <source>
        <dbReference type="PROSITE-ProRule" id="PRU00176"/>
    </source>
</evidence>
<comment type="caution">
    <text evidence="3">The sequence shown here is derived from an EMBL/GenBank/DDBJ whole genome shotgun (WGS) entry which is preliminary data.</text>
</comment>
<evidence type="ECO:0000313" key="4">
    <source>
        <dbReference type="Proteomes" id="UP000634136"/>
    </source>
</evidence>
<dbReference type="EMBL" id="JAAIUW010000004">
    <property type="protein sequence ID" value="KAF7836136.1"/>
    <property type="molecule type" value="Genomic_DNA"/>
</dbReference>
<dbReference type="SUPFAM" id="SSF54928">
    <property type="entry name" value="RNA-binding domain, RBD"/>
    <property type="match status" value="1"/>
</dbReference>
<organism evidence="3 4">
    <name type="scientific">Senna tora</name>
    <dbReference type="NCBI Taxonomy" id="362788"/>
    <lineage>
        <taxon>Eukaryota</taxon>
        <taxon>Viridiplantae</taxon>
        <taxon>Streptophyta</taxon>
        <taxon>Embryophyta</taxon>
        <taxon>Tracheophyta</taxon>
        <taxon>Spermatophyta</taxon>
        <taxon>Magnoliopsida</taxon>
        <taxon>eudicotyledons</taxon>
        <taxon>Gunneridae</taxon>
        <taxon>Pentapetalae</taxon>
        <taxon>rosids</taxon>
        <taxon>fabids</taxon>
        <taxon>Fabales</taxon>
        <taxon>Fabaceae</taxon>
        <taxon>Caesalpinioideae</taxon>
        <taxon>Cassia clade</taxon>
        <taxon>Senna</taxon>
    </lineage>
</organism>
<evidence type="ECO:0000313" key="3">
    <source>
        <dbReference type="EMBL" id="KAF7836136.1"/>
    </source>
</evidence>
<sequence length="200" mass="23075">MGSSTEEEYATFEEKVRRTVYLDNLSPQVTESVLRTGLDQFAVVKSVKFFHNETMNMPMCALVELDSAKKANEVISMVSEYAFMMAGMPRPVRACPAEVEMFDDRPIKPGRKLFCQWLDPCDPDFQVAEELKRLTRKHAAQAAFFLKQQLQEEEKLAMQQTETLKAQFKKLKMIEGIMADGTAHRLAQHYKMRQADNRRL</sequence>
<keyword evidence="1" id="KW-0694">RNA-binding</keyword>